<organism evidence="6 7">
    <name type="scientific">Cyphellophora europaea (strain CBS 101466)</name>
    <name type="common">Phialophora europaea</name>
    <dbReference type="NCBI Taxonomy" id="1220924"/>
    <lineage>
        <taxon>Eukaryota</taxon>
        <taxon>Fungi</taxon>
        <taxon>Dikarya</taxon>
        <taxon>Ascomycota</taxon>
        <taxon>Pezizomycotina</taxon>
        <taxon>Eurotiomycetes</taxon>
        <taxon>Chaetothyriomycetidae</taxon>
        <taxon>Chaetothyriales</taxon>
        <taxon>Cyphellophoraceae</taxon>
        <taxon>Cyphellophora</taxon>
    </lineage>
</organism>
<dbReference type="Pfam" id="PF00867">
    <property type="entry name" value="XPG_I"/>
    <property type="match status" value="1"/>
</dbReference>
<dbReference type="GeneID" id="19977313"/>
<dbReference type="EMBL" id="KB822713">
    <property type="protein sequence ID" value="ETN45098.1"/>
    <property type="molecule type" value="Genomic_DNA"/>
</dbReference>
<dbReference type="STRING" id="1220924.W2SAP7"/>
<dbReference type="GO" id="GO:0006974">
    <property type="term" value="P:DNA damage response"/>
    <property type="evidence" value="ECO:0007669"/>
    <property type="project" value="UniProtKB-ARBA"/>
</dbReference>
<dbReference type="Pfam" id="PF12247">
    <property type="entry name" value="MKT1_N"/>
    <property type="match status" value="1"/>
</dbReference>
<dbReference type="FunCoup" id="W2SAP7">
    <property type="interactions" value="352"/>
</dbReference>
<gene>
    <name evidence="6" type="ORF">HMPREF1541_09974</name>
</gene>
<dbReference type="Pfam" id="PF12246">
    <property type="entry name" value="MKT1_C"/>
    <property type="match status" value="1"/>
</dbReference>
<keyword evidence="7" id="KW-1185">Reference proteome</keyword>
<dbReference type="SUPFAM" id="SSF88723">
    <property type="entry name" value="PIN domain-like"/>
    <property type="match status" value="1"/>
</dbReference>
<keyword evidence="1" id="KW-0810">Translation regulation</keyword>
<evidence type="ECO:0000259" key="5">
    <source>
        <dbReference type="Pfam" id="PF12247"/>
    </source>
</evidence>
<evidence type="ECO:0008006" key="8">
    <source>
        <dbReference type="Google" id="ProtNLM"/>
    </source>
</evidence>
<dbReference type="InterPro" id="IPR022040">
    <property type="entry name" value="MKT1_N"/>
</dbReference>
<dbReference type="eggNOG" id="ENOG502QVHA">
    <property type="taxonomic scope" value="Eukaryota"/>
</dbReference>
<dbReference type="Proteomes" id="UP000030752">
    <property type="component" value="Unassembled WGS sequence"/>
</dbReference>
<dbReference type="InParanoid" id="W2SAP7"/>
<evidence type="ECO:0000259" key="4">
    <source>
        <dbReference type="Pfam" id="PF12246"/>
    </source>
</evidence>
<dbReference type="AlphaFoldDB" id="W2SAP7"/>
<dbReference type="PANTHER" id="PTHR11081:SF32">
    <property type="entry name" value="POST-TRANSCRIPTIONAL REGULATOR MKT1"/>
    <property type="match status" value="1"/>
</dbReference>
<evidence type="ECO:0000313" key="6">
    <source>
        <dbReference type="EMBL" id="ETN45098.1"/>
    </source>
</evidence>
<evidence type="ECO:0000256" key="1">
    <source>
        <dbReference type="ARBA" id="ARBA00022845"/>
    </source>
</evidence>
<dbReference type="HOGENOM" id="CLU_378548_0_0_1"/>
<dbReference type="PANTHER" id="PTHR11081">
    <property type="entry name" value="FLAP ENDONUCLEASE FAMILY MEMBER"/>
    <property type="match status" value="1"/>
</dbReference>
<dbReference type="InterPro" id="IPR037314">
    <property type="entry name" value="MKT1_H3TH"/>
</dbReference>
<protein>
    <recommendedName>
        <fullName evidence="8">XPG-I domain-containing protein</fullName>
    </recommendedName>
</protein>
<dbReference type="GO" id="GO:0004518">
    <property type="term" value="F:nuclease activity"/>
    <property type="evidence" value="ECO:0007669"/>
    <property type="project" value="InterPro"/>
</dbReference>
<dbReference type="InterPro" id="IPR029060">
    <property type="entry name" value="PIN-like_dom_sf"/>
</dbReference>
<dbReference type="InterPro" id="IPR006086">
    <property type="entry name" value="XPG-I_dom"/>
</dbReference>
<reference evidence="6 7" key="1">
    <citation type="submission" date="2013-03" db="EMBL/GenBank/DDBJ databases">
        <title>The Genome Sequence of Phialophora europaea CBS 101466.</title>
        <authorList>
            <consortium name="The Broad Institute Genomics Platform"/>
            <person name="Cuomo C."/>
            <person name="de Hoog S."/>
            <person name="Gorbushina A."/>
            <person name="Walker B."/>
            <person name="Young S.K."/>
            <person name="Zeng Q."/>
            <person name="Gargeya S."/>
            <person name="Fitzgerald M."/>
            <person name="Haas B."/>
            <person name="Abouelleil A."/>
            <person name="Allen A.W."/>
            <person name="Alvarado L."/>
            <person name="Arachchi H.M."/>
            <person name="Berlin A.M."/>
            <person name="Chapman S.B."/>
            <person name="Gainer-Dewar J."/>
            <person name="Goldberg J."/>
            <person name="Griggs A."/>
            <person name="Gujja S."/>
            <person name="Hansen M."/>
            <person name="Howarth C."/>
            <person name="Imamovic A."/>
            <person name="Ireland A."/>
            <person name="Larimer J."/>
            <person name="McCowan C."/>
            <person name="Murphy C."/>
            <person name="Pearson M."/>
            <person name="Poon T.W."/>
            <person name="Priest M."/>
            <person name="Roberts A."/>
            <person name="Saif S."/>
            <person name="Shea T."/>
            <person name="Sisk P."/>
            <person name="Sykes S."/>
            <person name="Wortman J."/>
            <person name="Nusbaum C."/>
            <person name="Birren B."/>
        </authorList>
    </citation>
    <scope>NUCLEOTIDE SEQUENCE [LARGE SCALE GENOMIC DNA]</scope>
    <source>
        <strain evidence="6 7">CBS 101466</strain>
    </source>
</reference>
<dbReference type="InterPro" id="IPR022039">
    <property type="entry name" value="MKT1_C"/>
</dbReference>
<dbReference type="RefSeq" id="XP_008712868.1">
    <property type="nucleotide sequence ID" value="XM_008714646.1"/>
</dbReference>
<dbReference type="GO" id="GO:0003730">
    <property type="term" value="F:mRNA 3'-UTR binding"/>
    <property type="evidence" value="ECO:0007669"/>
    <property type="project" value="TreeGrafter"/>
</dbReference>
<feature type="domain" description="Post-transcriptional regulator MKT1 C-terminal" evidence="4">
    <location>
        <begin position="508"/>
        <end position="745"/>
    </location>
</feature>
<feature type="domain" description="Post-transcriptional regulator MKT1 N-terminal" evidence="5">
    <location>
        <begin position="337"/>
        <end position="425"/>
    </location>
</feature>
<name>W2SAP7_CYPE1</name>
<dbReference type="GO" id="GO:0006417">
    <property type="term" value="P:regulation of translation"/>
    <property type="evidence" value="ECO:0007669"/>
    <property type="project" value="UniProtKB-KW"/>
</dbReference>
<dbReference type="CDD" id="cd09902">
    <property type="entry name" value="H3TH_MKT1"/>
    <property type="match status" value="1"/>
</dbReference>
<dbReference type="CDD" id="cd09858">
    <property type="entry name" value="PIN_MKT1"/>
    <property type="match status" value="1"/>
</dbReference>
<dbReference type="VEuPathDB" id="FungiDB:HMPREF1541_09974"/>
<sequence length="748" mass="84581">MADFQLPVVDLFGGAFLTLEPSSVQKLDQWAAQRSASQSFPLPALKDAVIGIDASYYLDLRLNGSPKEEPLKHALGGVPFCIKSQITDDIECLHDAGVKVIFVFSGLDHVNKPQPEYLSQESMRAAESAWQKYRSGESEACNSEFSKAKYPAEHLYRWLQGFFVKKGIEYIVAPYSAIAQLSYMVKLSEQYIDCIWGSTDHFLFNVDKVITNVQVANNVKDAHFTWISKATCEERLKVTPDALRDAQLLLGSAFSPIFPPLERQSHTPKGVSITDAVNMLNSQQRNVLQLCHVYRDDPTMSQSNYSDTYKKAIMSIRHHIALETNGSIGPMNFEQAPGDVHDYVGQNLPQELFYYMSRGLIGPELPNWLTHDHIELRIPPGVVDSTPYRNLLFEQLNPIRAKALRTITENMNNYYRFRTVHIRGWDGQPHDNLNIILRDEPSVKGKVLSWKVKEDIMKPISSDFSLMTCLQSLKNEEFRQQTINTGKTSHAYPALKSTGEVITNTFFQFLHLRDYINDKHELTRWGQVLETTLSKLSSTPKAEDTALLAVELMRFGLLNPNEADGTVITSTDQEHLPRASVNIVSKIACLNRFQHKEIGFTGPLDQPLLSFVWMTTAVRVSLRVLMEAVLVSMFLSAEVERERSDWTEISARLPLSPDHGCALGLVAKTYFDFLKDSKEVTDKLKEDVKSGQAPYKWFPHAKNKNLNKSLDTIRGMWEAVYAGSEIAGGEMKDGELFKEVDGWLNGKW</sequence>
<comment type="similarity">
    <text evidence="2">Belongs to the XPG/RAD2 endonuclease family.</text>
</comment>
<accession>W2SAP7</accession>
<dbReference type="InterPro" id="IPR006084">
    <property type="entry name" value="XPG/Rad2"/>
</dbReference>
<proteinExistence type="inferred from homology"/>
<evidence type="ECO:0000256" key="2">
    <source>
        <dbReference type="ARBA" id="ARBA00024023"/>
    </source>
</evidence>
<feature type="domain" description="XPG-I" evidence="3">
    <location>
        <begin position="167"/>
        <end position="252"/>
    </location>
</feature>
<evidence type="ECO:0000259" key="3">
    <source>
        <dbReference type="Pfam" id="PF00867"/>
    </source>
</evidence>
<dbReference type="Gene3D" id="3.40.50.1010">
    <property type="entry name" value="5'-nuclease"/>
    <property type="match status" value="1"/>
</dbReference>
<evidence type="ECO:0000313" key="7">
    <source>
        <dbReference type="Proteomes" id="UP000030752"/>
    </source>
</evidence>
<dbReference type="OrthoDB" id="17262at2759"/>